<sequence>MSSQLSSASKVYVLDGGFSSQISRHVGVSADGDPLWSARFLQTNPDDVVKTHLDFIRAGADIISTNTYQASVTGFVKHLGVTEEQGYGLIRLAVDLAKRAREKYVEECLEKGVSQCPILIAGSVGPYGAYLHDGSEYTGTYADKTAEDTIREWHKPRIDTLVSSGVDLLALETIPCQKEALILVDMLKQYPNIKAWISLSCKDDKSLAHGEDFQSVARACWKANPKQLVAVGTNCCSPKIVANLIRGISDGMSTPIPIVTYPNSGEKYNPDKGWVGDKCDSLDSFVYDFLDLNVRYIGGCCRTYAENIKEIRNKKVFGISARKKQRDDKMRTIMRKNQEMREENLKLSFEISKLKKELGKVTDDKFSDYLTLMKERDARYTLYFENVALQLKLRELDGSSRSYVEDAYGDPVVLRIALERCRELLATTQAEIKKMTEEYSETVPRREHDNLDAKFYDVSKKLISLTSEYATLQNTHKRVLAQKKGVEEELMECKERCRELERAGTPRPQWEICADFIGGGRDRSEIIT</sequence>
<dbReference type="PANTHER" id="PTHR46015:SF1">
    <property type="entry name" value="HOMOCYSTEINE S-METHYLTRANSFERASE-LIKE ISOFORM 1"/>
    <property type="match status" value="1"/>
</dbReference>
<comment type="pathway">
    <text evidence="5">Amino-acid biosynthesis; L-methionine biosynthesis via de novo pathway.</text>
</comment>
<keyword evidence="7" id="KW-0175">Coiled coil</keyword>
<evidence type="ECO:0000256" key="5">
    <source>
        <dbReference type="ARBA" id="ARBA00034478"/>
    </source>
</evidence>
<dbReference type="GO" id="GO:0046872">
    <property type="term" value="F:metal ion binding"/>
    <property type="evidence" value="ECO:0007669"/>
    <property type="project" value="UniProtKB-KW"/>
</dbReference>
<organism evidence="9 10">
    <name type="scientific">Euphydryas editha</name>
    <name type="common">Edith's checkerspot</name>
    <dbReference type="NCBI Taxonomy" id="104508"/>
    <lineage>
        <taxon>Eukaryota</taxon>
        <taxon>Metazoa</taxon>
        <taxon>Ecdysozoa</taxon>
        <taxon>Arthropoda</taxon>
        <taxon>Hexapoda</taxon>
        <taxon>Insecta</taxon>
        <taxon>Pterygota</taxon>
        <taxon>Neoptera</taxon>
        <taxon>Endopterygota</taxon>
        <taxon>Lepidoptera</taxon>
        <taxon>Glossata</taxon>
        <taxon>Ditrysia</taxon>
        <taxon>Papilionoidea</taxon>
        <taxon>Nymphalidae</taxon>
        <taxon>Nymphalinae</taxon>
        <taxon>Euphydryas</taxon>
    </lineage>
</organism>
<evidence type="ECO:0000256" key="3">
    <source>
        <dbReference type="ARBA" id="ARBA00022723"/>
    </source>
</evidence>
<dbReference type="InterPro" id="IPR036589">
    <property type="entry name" value="HCY_dom_sf"/>
</dbReference>
<proteinExistence type="predicted"/>
<dbReference type="Gene3D" id="3.20.20.330">
    <property type="entry name" value="Homocysteine-binding-like domain"/>
    <property type="match status" value="1"/>
</dbReference>
<evidence type="ECO:0000256" key="6">
    <source>
        <dbReference type="PROSITE-ProRule" id="PRU00333"/>
    </source>
</evidence>
<keyword evidence="4 6" id="KW-0862">Zinc</keyword>
<accession>A0AAU9TVV4</accession>
<dbReference type="PANTHER" id="PTHR46015">
    <property type="entry name" value="ZGC:172121"/>
    <property type="match status" value="1"/>
</dbReference>
<dbReference type="GO" id="GO:0009086">
    <property type="term" value="P:methionine biosynthetic process"/>
    <property type="evidence" value="ECO:0007669"/>
    <property type="project" value="TreeGrafter"/>
</dbReference>
<evidence type="ECO:0000313" key="9">
    <source>
        <dbReference type="EMBL" id="CAH2089931.1"/>
    </source>
</evidence>
<dbReference type="FunFam" id="3.20.20.330:FF:000002">
    <property type="entry name" value="Homocysteine S-methyltransferase"/>
    <property type="match status" value="1"/>
</dbReference>
<dbReference type="GO" id="GO:0032259">
    <property type="term" value="P:methylation"/>
    <property type="evidence" value="ECO:0007669"/>
    <property type="project" value="UniProtKB-KW"/>
</dbReference>
<evidence type="ECO:0000313" key="10">
    <source>
        <dbReference type="Proteomes" id="UP001153954"/>
    </source>
</evidence>
<dbReference type="Pfam" id="PF02574">
    <property type="entry name" value="S-methyl_trans"/>
    <property type="match status" value="1"/>
</dbReference>
<keyword evidence="2 6" id="KW-0808">Transferase</keyword>
<dbReference type="EMBL" id="CAKOGL010000008">
    <property type="protein sequence ID" value="CAH2089931.1"/>
    <property type="molecule type" value="Genomic_DNA"/>
</dbReference>
<evidence type="ECO:0000256" key="2">
    <source>
        <dbReference type="ARBA" id="ARBA00022679"/>
    </source>
</evidence>
<dbReference type="GO" id="GO:0033528">
    <property type="term" value="P:S-methylmethionine cycle"/>
    <property type="evidence" value="ECO:0007669"/>
    <property type="project" value="TreeGrafter"/>
</dbReference>
<dbReference type="AlphaFoldDB" id="A0AAU9TVV4"/>
<comment type="cofactor">
    <cofactor evidence="6">
        <name>Zn(2+)</name>
        <dbReference type="ChEBI" id="CHEBI:29105"/>
    </cofactor>
</comment>
<protein>
    <recommendedName>
        <fullName evidence="8">Hcy-binding domain-containing protein</fullName>
    </recommendedName>
</protein>
<feature type="binding site" evidence="6">
    <location>
        <position position="235"/>
    </location>
    <ligand>
        <name>Zn(2+)</name>
        <dbReference type="ChEBI" id="CHEBI:29105"/>
    </ligand>
</feature>
<dbReference type="Proteomes" id="UP001153954">
    <property type="component" value="Unassembled WGS sequence"/>
</dbReference>
<reference evidence="9" key="1">
    <citation type="submission" date="2022-03" db="EMBL/GenBank/DDBJ databases">
        <authorList>
            <person name="Tunstrom K."/>
        </authorList>
    </citation>
    <scope>NUCLEOTIDE SEQUENCE</scope>
</reference>
<gene>
    <name evidence="9" type="ORF">EEDITHA_LOCUS5937</name>
</gene>
<name>A0AAU9TVV4_EUPED</name>
<evidence type="ECO:0000256" key="4">
    <source>
        <dbReference type="ARBA" id="ARBA00022833"/>
    </source>
</evidence>
<keyword evidence="10" id="KW-1185">Reference proteome</keyword>
<dbReference type="GO" id="GO:0008898">
    <property type="term" value="F:S-adenosylmethionine-homocysteine S-methyltransferase activity"/>
    <property type="evidence" value="ECO:0007669"/>
    <property type="project" value="TreeGrafter"/>
</dbReference>
<feature type="binding site" evidence="6">
    <location>
        <position position="301"/>
    </location>
    <ligand>
        <name>Zn(2+)</name>
        <dbReference type="ChEBI" id="CHEBI:29105"/>
    </ligand>
</feature>
<evidence type="ECO:0000259" key="8">
    <source>
        <dbReference type="PROSITE" id="PS50970"/>
    </source>
</evidence>
<feature type="domain" description="Hcy-binding" evidence="8">
    <location>
        <begin position="1"/>
        <end position="315"/>
    </location>
</feature>
<dbReference type="NCBIfam" id="NF007020">
    <property type="entry name" value="PRK09485.1"/>
    <property type="match status" value="1"/>
</dbReference>
<evidence type="ECO:0000256" key="7">
    <source>
        <dbReference type="SAM" id="Coils"/>
    </source>
</evidence>
<comment type="caution">
    <text evidence="9">The sequence shown here is derived from an EMBL/GenBank/DDBJ whole genome shotgun (WGS) entry which is preliminary data.</text>
</comment>
<dbReference type="SUPFAM" id="SSF82282">
    <property type="entry name" value="Homocysteine S-methyltransferase"/>
    <property type="match status" value="1"/>
</dbReference>
<keyword evidence="1 6" id="KW-0489">Methyltransferase</keyword>
<feature type="coiled-coil region" evidence="7">
    <location>
        <begin position="469"/>
        <end position="503"/>
    </location>
</feature>
<feature type="binding site" evidence="6">
    <location>
        <position position="300"/>
    </location>
    <ligand>
        <name>Zn(2+)</name>
        <dbReference type="ChEBI" id="CHEBI:29105"/>
    </ligand>
</feature>
<dbReference type="PROSITE" id="PS50970">
    <property type="entry name" value="HCY"/>
    <property type="match status" value="1"/>
</dbReference>
<dbReference type="InterPro" id="IPR051486">
    <property type="entry name" value="Hcy_S-methyltransferase"/>
</dbReference>
<keyword evidence="3 6" id="KW-0479">Metal-binding</keyword>
<evidence type="ECO:0000256" key="1">
    <source>
        <dbReference type="ARBA" id="ARBA00022603"/>
    </source>
</evidence>
<dbReference type="InterPro" id="IPR003726">
    <property type="entry name" value="HCY_dom"/>
</dbReference>